<dbReference type="OrthoDB" id="8451553at2"/>
<dbReference type="KEGG" id="oat:OAN307_c45540"/>
<dbReference type="PANTHER" id="PTHR34631">
    <property type="match status" value="1"/>
</dbReference>
<dbReference type="PANTHER" id="PTHR34631:SF3">
    <property type="entry name" value="ISSOD12 TRANSPOSASE TNPA_ISSOD12"/>
    <property type="match status" value="1"/>
</dbReference>
<evidence type="ECO:0000313" key="2">
    <source>
        <dbReference type="EMBL" id="AGI69910.1"/>
    </source>
</evidence>
<dbReference type="RefSeq" id="WP_015501800.1">
    <property type="nucleotide sequence ID" value="NC_020911.1"/>
</dbReference>
<dbReference type="InterPro" id="IPR053172">
    <property type="entry name" value="Tn903_transposase"/>
</dbReference>
<dbReference type="AlphaFoldDB" id="B5IZ07"/>
<dbReference type="KEGG" id="oat:OAN307_c45570"/>
<sequence>MSSWIPTKYKTRNWAEYNFSLKMRGSLSIWFDAGMTWEAVPSGRRGRQQAYSDAAIQACLTLKVLFGLPLRQTAGFVESLLKLAGLNWSVPDFSTLCRRQRTLSVAIPYKGSTGPLHLLIDSTGIKAEGEGEWNARKHGGPKRRLWRKIHIGIDEQTLEIRAVEVTNSSIGDAPMLPDLLNQIPADQELGSVTADGAYDTRKCYDAIAARNAHAVIPPRKNAKLWKHDTPGARARNEAVRASKYLGSALWRQATGYHRRSRVETKMHCVKLLGQRLSARDFDRQVAEIQIRAAILNGFTALGIPKTEAVG</sequence>
<protein>
    <submittedName>
        <fullName evidence="2">IS5-family transposase</fullName>
    </submittedName>
</protein>
<dbReference type="Pfam" id="PF13737">
    <property type="entry name" value="DDE_Tnp_1_5"/>
    <property type="match status" value="1"/>
</dbReference>
<dbReference type="InterPro" id="IPR025668">
    <property type="entry name" value="Tnp_DDE_dom"/>
</dbReference>
<dbReference type="InterPro" id="IPR053520">
    <property type="entry name" value="Transposase_Tn903"/>
</dbReference>
<dbReference type="eggNOG" id="COG3039">
    <property type="taxonomic scope" value="Bacteria"/>
</dbReference>
<reference evidence="2 4" key="1">
    <citation type="journal article" date="2013" name="PLoS ONE">
        <title>Poles Apart: Arctic and Antarctic Octadecabacter strains Share High Genome Plasticity and a New Type of Xanthorhodopsin.</title>
        <authorList>
            <person name="Vollmers J."/>
            <person name="Voget S."/>
            <person name="Dietrich S."/>
            <person name="Gollnow K."/>
            <person name="Smits M."/>
            <person name="Meyer K."/>
            <person name="Brinkhoff T."/>
            <person name="Simon M."/>
            <person name="Daniel R."/>
        </authorList>
    </citation>
    <scope>NUCLEOTIDE SEQUENCE [LARGE SCALE GENOMIC DNA]</scope>
    <source>
        <strain evidence="2 4">307</strain>
    </source>
</reference>
<evidence type="ECO:0000313" key="4">
    <source>
        <dbReference type="Proteomes" id="UP000005307"/>
    </source>
</evidence>
<dbReference type="NCBIfam" id="NF033579">
    <property type="entry name" value="transpos_IS5_2"/>
    <property type="match status" value="1"/>
</dbReference>
<dbReference type="EMBL" id="CP003740">
    <property type="protein sequence ID" value="AGI69910.1"/>
    <property type="molecule type" value="Genomic_DNA"/>
</dbReference>
<accession>B5IZ07</accession>
<evidence type="ECO:0000259" key="1">
    <source>
        <dbReference type="Pfam" id="PF13737"/>
    </source>
</evidence>
<organism evidence="2 4">
    <name type="scientific">Octadecabacter antarcticus 307</name>
    <dbReference type="NCBI Taxonomy" id="391626"/>
    <lineage>
        <taxon>Bacteria</taxon>
        <taxon>Pseudomonadati</taxon>
        <taxon>Pseudomonadota</taxon>
        <taxon>Alphaproteobacteria</taxon>
        <taxon>Rhodobacterales</taxon>
        <taxon>Roseobacteraceae</taxon>
        <taxon>Octadecabacter</taxon>
    </lineage>
</organism>
<evidence type="ECO:0000313" key="3">
    <source>
        <dbReference type="EMBL" id="AGI69913.1"/>
    </source>
</evidence>
<dbReference type="EMBL" id="CP003740">
    <property type="protein sequence ID" value="AGI69913.1"/>
    <property type="molecule type" value="Genomic_DNA"/>
</dbReference>
<keyword evidence="4" id="KW-1185">Reference proteome</keyword>
<dbReference type="Proteomes" id="UP000005307">
    <property type="component" value="Chromosome"/>
</dbReference>
<dbReference type="HOGENOM" id="CLU_062982_1_1_5"/>
<proteinExistence type="predicted"/>
<gene>
    <name evidence="2" type="ORF">OAN307_c45540</name>
    <name evidence="3" type="ORF">OAN307_c45570</name>
</gene>
<name>B5IZ07_9RHOB</name>
<feature type="domain" description="Transposase DDE" evidence="1">
    <location>
        <begin position="23"/>
        <end position="130"/>
    </location>
</feature>